<dbReference type="Pfam" id="PF22513">
    <property type="entry name" value="FitA-like_RHH"/>
    <property type="match status" value="1"/>
</dbReference>
<name>A0A1X1RWS0_MYCCE</name>
<comment type="caution">
    <text evidence="2">The sequence shown here is derived from an EMBL/GenBank/DDBJ whole genome shotgun (WGS) entry which is preliminary data.</text>
</comment>
<proteinExistence type="predicted"/>
<evidence type="ECO:0000313" key="4">
    <source>
        <dbReference type="Proteomes" id="UP000193907"/>
    </source>
</evidence>
<dbReference type="AlphaFoldDB" id="A0A1X1RWS0"/>
<evidence type="ECO:0000313" key="3">
    <source>
        <dbReference type="EMBL" id="PIB76625.1"/>
    </source>
</evidence>
<evidence type="ECO:0000259" key="1">
    <source>
        <dbReference type="Pfam" id="PF22513"/>
    </source>
</evidence>
<sequence>MAQILIRQLDDDTKNKLQRLARQHGRSTEEEVREILRNAVRSVDEPPARLGSRIAARFSGVGLRQEISELRGQPVQPAQFES</sequence>
<reference evidence="3 5" key="2">
    <citation type="journal article" date="2017" name="Infect. Genet. Evol.">
        <title>The new phylogeny of the genus Mycobacterium: The old and the news.</title>
        <authorList>
            <person name="Tortoli E."/>
            <person name="Fedrizzi T."/>
            <person name="Meehan C.J."/>
            <person name="Trovato A."/>
            <person name="Grottola A."/>
            <person name="Giacobazzi E."/>
            <person name="Serpini G.F."/>
            <person name="Tagliazucchi S."/>
            <person name="Fabio A."/>
            <person name="Bettua C."/>
            <person name="Bertorelli R."/>
            <person name="Frascaro F."/>
            <person name="De Sanctis V."/>
            <person name="Pecorari M."/>
            <person name="Jousson O."/>
            <person name="Segata N."/>
            <person name="Cirillo D.M."/>
        </authorList>
    </citation>
    <scope>NUCLEOTIDE SEQUENCE [LARGE SCALE GENOMIC DNA]</scope>
    <source>
        <strain evidence="3 5">NCTC 12882</strain>
    </source>
</reference>
<reference evidence="2 4" key="1">
    <citation type="submission" date="2016-01" db="EMBL/GenBank/DDBJ databases">
        <title>The new phylogeny of the genus Mycobacterium.</title>
        <authorList>
            <person name="Tarcisio F."/>
            <person name="Conor M."/>
            <person name="Antonella G."/>
            <person name="Elisabetta G."/>
            <person name="Giulia F.S."/>
            <person name="Sara T."/>
            <person name="Anna F."/>
            <person name="Clotilde B."/>
            <person name="Roberto B."/>
            <person name="Veronica D.S."/>
            <person name="Fabio R."/>
            <person name="Monica P."/>
            <person name="Olivier J."/>
            <person name="Enrico T."/>
            <person name="Nicola S."/>
        </authorList>
    </citation>
    <scope>NUCLEOTIDE SEQUENCE [LARGE SCALE GENOMIC DNA]</scope>
    <source>
        <strain evidence="2 4">DSM 44243</strain>
    </source>
</reference>
<dbReference type="RefSeq" id="WP_062538845.1">
    <property type="nucleotide sequence ID" value="NZ_BBUN01000061.1"/>
</dbReference>
<dbReference type="OrthoDB" id="2389872at2"/>
<evidence type="ECO:0000313" key="2">
    <source>
        <dbReference type="EMBL" id="ORV19176.1"/>
    </source>
</evidence>
<dbReference type="SUPFAM" id="SSF47598">
    <property type="entry name" value="Ribbon-helix-helix"/>
    <property type="match status" value="1"/>
</dbReference>
<dbReference type="Proteomes" id="UP000230971">
    <property type="component" value="Unassembled WGS sequence"/>
</dbReference>
<accession>A0A1X1RWS0</accession>
<dbReference type="STRING" id="28045.AWB95_01460"/>
<dbReference type="EMBL" id="PDKV01000026">
    <property type="protein sequence ID" value="PIB76625.1"/>
    <property type="molecule type" value="Genomic_DNA"/>
</dbReference>
<dbReference type="InterPro" id="IPR013321">
    <property type="entry name" value="Arc_rbn_hlx_hlx"/>
</dbReference>
<organism evidence="2 4">
    <name type="scientific">Mycobacterium celatum</name>
    <dbReference type="NCBI Taxonomy" id="28045"/>
    <lineage>
        <taxon>Bacteria</taxon>
        <taxon>Bacillati</taxon>
        <taxon>Actinomycetota</taxon>
        <taxon>Actinomycetes</taxon>
        <taxon>Mycobacteriales</taxon>
        <taxon>Mycobacteriaceae</taxon>
        <taxon>Mycobacterium</taxon>
    </lineage>
</organism>
<dbReference type="Gene3D" id="1.10.1220.10">
    <property type="entry name" value="Met repressor-like"/>
    <property type="match status" value="1"/>
</dbReference>
<keyword evidence="4" id="KW-1185">Reference proteome</keyword>
<dbReference type="InterPro" id="IPR053853">
    <property type="entry name" value="FitA-like_RHH"/>
</dbReference>
<dbReference type="InterPro" id="IPR010985">
    <property type="entry name" value="Ribbon_hlx_hlx"/>
</dbReference>
<protein>
    <submittedName>
        <fullName evidence="3">Ribbon-helix-helix protein, CopG family</fullName>
    </submittedName>
    <submittedName>
        <fullName evidence="2">Toxin-antitoxin system</fullName>
    </submittedName>
</protein>
<dbReference type="EMBL" id="LQOM01000010">
    <property type="protein sequence ID" value="ORV19176.1"/>
    <property type="molecule type" value="Genomic_DNA"/>
</dbReference>
<dbReference type="Proteomes" id="UP000193907">
    <property type="component" value="Unassembled WGS sequence"/>
</dbReference>
<dbReference type="GO" id="GO:0006355">
    <property type="term" value="P:regulation of DNA-templated transcription"/>
    <property type="evidence" value="ECO:0007669"/>
    <property type="project" value="InterPro"/>
</dbReference>
<feature type="domain" description="Antitoxin FitA-like ribbon-helix-helix" evidence="1">
    <location>
        <begin position="2"/>
        <end position="40"/>
    </location>
</feature>
<gene>
    <name evidence="2" type="ORF">AWB95_01460</name>
    <name evidence="3" type="ORF">CQY23_17955</name>
</gene>
<evidence type="ECO:0000313" key="5">
    <source>
        <dbReference type="Proteomes" id="UP000230971"/>
    </source>
</evidence>